<dbReference type="InterPro" id="IPR032710">
    <property type="entry name" value="NTF2-like_dom_sf"/>
</dbReference>
<evidence type="ECO:0000259" key="1">
    <source>
        <dbReference type="Pfam" id="PF12680"/>
    </source>
</evidence>
<dbReference type="Pfam" id="PF12680">
    <property type="entry name" value="SnoaL_2"/>
    <property type="match status" value="1"/>
</dbReference>
<feature type="domain" description="SnoaL-like" evidence="1">
    <location>
        <begin position="10"/>
        <end position="117"/>
    </location>
</feature>
<dbReference type="GeneID" id="301139873"/>
<sequence length="135" mass="15466">MNNAQMVLANYYNALGSKQIDRVIEIVHDEAKFIILKKEPSDEIPLYGIYEGKEGVEKYLNILAEVYQIEVFVINKIIGDQDTAFAWGSFRIKVQVTGKAFESDWAAVCEIEEEKIKLFQFFEDTAALEEAFDLT</sequence>
<organism evidence="2 3">
    <name type="scientific">Metabacillus fastidiosus</name>
    <dbReference type="NCBI Taxonomy" id="1458"/>
    <lineage>
        <taxon>Bacteria</taxon>
        <taxon>Bacillati</taxon>
        <taxon>Bacillota</taxon>
        <taxon>Bacilli</taxon>
        <taxon>Bacillales</taxon>
        <taxon>Bacillaceae</taxon>
        <taxon>Metabacillus</taxon>
    </lineage>
</organism>
<accession>A0ABU6NYN1</accession>
<dbReference type="RefSeq" id="WP_066225930.1">
    <property type="nucleotide sequence ID" value="NZ_JARTFQ010000005.1"/>
</dbReference>
<dbReference type="Proteomes" id="UP001342826">
    <property type="component" value="Unassembled WGS sequence"/>
</dbReference>
<evidence type="ECO:0000313" key="2">
    <source>
        <dbReference type="EMBL" id="MED4402239.1"/>
    </source>
</evidence>
<dbReference type="SUPFAM" id="SSF54427">
    <property type="entry name" value="NTF2-like"/>
    <property type="match status" value="1"/>
</dbReference>
<dbReference type="EMBL" id="JARTFS010000011">
    <property type="protein sequence ID" value="MED4402239.1"/>
    <property type="molecule type" value="Genomic_DNA"/>
</dbReference>
<gene>
    <name evidence="2" type="ORF">P9271_13025</name>
</gene>
<name>A0ABU6NYN1_9BACI</name>
<comment type="caution">
    <text evidence="2">The sequence shown here is derived from an EMBL/GenBank/DDBJ whole genome shotgun (WGS) entry which is preliminary data.</text>
</comment>
<dbReference type="Gene3D" id="3.10.450.50">
    <property type="match status" value="1"/>
</dbReference>
<reference evidence="2 3" key="1">
    <citation type="submission" date="2023-03" db="EMBL/GenBank/DDBJ databases">
        <title>Bacillus Genome Sequencing.</title>
        <authorList>
            <person name="Dunlap C."/>
        </authorList>
    </citation>
    <scope>NUCLEOTIDE SEQUENCE [LARGE SCALE GENOMIC DNA]</scope>
    <source>
        <strain evidence="2 3">NRS-1717</strain>
    </source>
</reference>
<protein>
    <submittedName>
        <fullName evidence="2">Nuclear transport factor 2 family protein</fullName>
    </submittedName>
</protein>
<keyword evidence="3" id="KW-1185">Reference proteome</keyword>
<dbReference type="InterPro" id="IPR037401">
    <property type="entry name" value="SnoaL-like"/>
</dbReference>
<proteinExistence type="predicted"/>
<evidence type="ECO:0000313" key="3">
    <source>
        <dbReference type="Proteomes" id="UP001342826"/>
    </source>
</evidence>